<dbReference type="CDD" id="cd01289">
    <property type="entry name" value="FabA_like"/>
    <property type="match status" value="1"/>
</dbReference>
<evidence type="ECO:0000313" key="1">
    <source>
        <dbReference type="EMBL" id="QJD30831.1"/>
    </source>
</evidence>
<dbReference type="Pfam" id="PF22817">
    <property type="entry name" value="ApeP-like"/>
    <property type="match status" value="1"/>
</dbReference>
<evidence type="ECO:0000313" key="2">
    <source>
        <dbReference type="Proteomes" id="UP000503004"/>
    </source>
</evidence>
<reference evidence="2" key="1">
    <citation type="submission" date="2019-12" db="EMBL/GenBank/DDBJ databases">
        <authorList>
            <person name="Awala S.I."/>
            <person name="Rhee S.K."/>
        </authorList>
    </citation>
    <scope>NUCLEOTIDE SEQUENCE [LARGE SCALE GENOMIC DNA]</scope>
    <source>
        <strain evidence="2">IM1</strain>
    </source>
</reference>
<proteinExistence type="predicted"/>
<sequence length="153" mass="16652">MPLDRDWIAQRIPHAGAMCLLDRVLAWDSDRLRCLATSHLRPDNPLRSGGCLSAVCGIEYAAQATAVHGALRADGREEAPRSGFLVSVRNVEFKVRRLDTLDGDLVVEAERLTGDGNDALYRFRLLAADGRELLTGRLAMRLDAEAGEGGAKP</sequence>
<dbReference type="InterPro" id="IPR029069">
    <property type="entry name" value="HotDog_dom_sf"/>
</dbReference>
<dbReference type="Proteomes" id="UP000503004">
    <property type="component" value="Chromosome"/>
</dbReference>
<dbReference type="Gene3D" id="3.10.129.10">
    <property type="entry name" value="Hotdog Thioesterase"/>
    <property type="match status" value="1"/>
</dbReference>
<dbReference type="RefSeq" id="WP_169604106.1">
    <property type="nucleotide sequence ID" value="NZ_CP046565.1"/>
</dbReference>
<protein>
    <submittedName>
        <fullName evidence="1">Hydroxymyristoyl-ACP dehydratase</fullName>
    </submittedName>
</protein>
<accession>A0A858QAM8</accession>
<dbReference type="InterPro" id="IPR016776">
    <property type="entry name" value="ApeP-like_dehydratase"/>
</dbReference>
<keyword evidence="2" id="KW-1185">Reference proteome</keyword>
<dbReference type="KEGG" id="metu:GNH96_13220"/>
<dbReference type="SUPFAM" id="SSF54637">
    <property type="entry name" value="Thioesterase/thiol ester dehydrase-isomerase"/>
    <property type="match status" value="1"/>
</dbReference>
<dbReference type="AlphaFoldDB" id="A0A858QAM8"/>
<name>A0A858QAM8_9GAMM</name>
<organism evidence="1 2">
    <name type="scientific">Methylococcus geothermalis</name>
    <dbReference type="NCBI Taxonomy" id="2681310"/>
    <lineage>
        <taxon>Bacteria</taxon>
        <taxon>Pseudomonadati</taxon>
        <taxon>Pseudomonadota</taxon>
        <taxon>Gammaproteobacteria</taxon>
        <taxon>Methylococcales</taxon>
        <taxon>Methylococcaceae</taxon>
        <taxon>Methylococcus</taxon>
    </lineage>
</organism>
<gene>
    <name evidence="1" type="ORF">GNH96_13220</name>
</gene>
<dbReference type="EMBL" id="CP046565">
    <property type="protein sequence ID" value="QJD30831.1"/>
    <property type="molecule type" value="Genomic_DNA"/>
</dbReference>